<evidence type="ECO:0000313" key="1">
    <source>
        <dbReference type="EMBL" id="REC56964.1"/>
    </source>
</evidence>
<keyword evidence="2" id="KW-1185">Reference proteome</keyword>
<dbReference type="AlphaFoldDB" id="A0A3D9BTW3"/>
<comment type="caution">
    <text evidence="1">The sequence shown here is derived from an EMBL/GenBank/DDBJ whole genome shotgun (WGS) entry which is preliminary data.</text>
</comment>
<accession>A0A3D9BTW3</accession>
<evidence type="ECO:0000313" key="2">
    <source>
        <dbReference type="Proteomes" id="UP000256512"/>
    </source>
</evidence>
<dbReference type="Proteomes" id="UP000256512">
    <property type="component" value="Unassembled WGS sequence"/>
</dbReference>
<proteinExistence type="predicted"/>
<protein>
    <submittedName>
        <fullName evidence="1">Uncharacterized protein</fullName>
    </submittedName>
</protein>
<gene>
    <name evidence="1" type="ORF">DRF62_02060</name>
</gene>
<dbReference type="EMBL" id="QNVS01000003">
    <property type="protein sequence ID" value="REC56964.1"/>
    <property type="molecule type" value="Genomic_DNA"/>
</dbReference>
<sequence>MKTNNILNLAKKQNLCKDYQEKMKNDSSLENLCQMYFEGDDWSMKNDFPDIETLRAFKGKSDIYGLHTDYIGSNKSEFEAAYFGESKIELSYNSYSVSKLILRHDTKAKIKASGNAILIINILDNAEVEIECMEKASVTVFQYDSNQVKSTGNVKVHKSTFKR</sequence>
<organism evidence="1 2">
    <name type="scientific">Chryseobacterium piscium</name>
    <dbReference type="NCBI Taxonomy" id="333702"/>
    <lineage>
        <taxon>Bacteria</taxon>
        <taxon>Pseudomonadati</taxon>
        <taxon>Bacteroidota</taxon>
        <taxon>Flavobacteriia</taxon>
        <taxon>Flavobacteriales</taxon>
        <taxon>Weeksellaceae</taxon>
        <taxon>Chryseobacterium group</taxon>
        <taxon>Chryseobacterium</taxon>
    </lineage>
</organism>
<dbReference type="RefSeq" id="WP_115948864.1">
    <property type="nucleotide sequence ID" value="NZ_QNVS01000003.1"/>
</dbReference>
<name>A0A3D9BTW3_9FLAO</name>
<reference evidence="1 2" key="1">
    <citation type="journal article" date="2006" name="Int. J. Syst. Evol. Microbiol.">
        <title>Chryseobacterium piscium sp. nov., isolated from fish of the South Atlantic Ocean off South Africa.</title>
        <authorList>
            <person name="de Beer H."/>
            <person name="Hugo C.J."/>
            <person name="Jooste P.J."/>
            <person name="Vancanneyt M."/>
            <person name="Coenye T."/>
            <person name="Vandamme P."/>
        </authorList>
    </citation>
    <scope>NUCLEOTIDE SEQUENCE [LARGE SCALE GENOMIC DNA]</scope>
    <source>
        <strain evidence="1 2">CCUG 51923</strain>
    </source>
</reference>